<accession>A0A9P6B7X3</accession>
<evidence type="ECO:0000313" key="2">
    <source>
        <dbReference type="EMBL" id="KAF9519155.1"/>
    </source>
</evidence>
<name>A0A9P6B7X3_9AGAM</name>
<evidence type="ECO:0000256" key="1">
    <source>
        <dbReference type="SAM" id="MobiDB-lite"/>
    </source>
</evidence>
<sequence length="66" mass="7393">MMLISGLTILGLRAVEEAPNTYKIIYHVEGVGHGRFLPHKEEITLLDSSPKFSQSSSPPRKKQRTT</sequence>
<proteinExistence type="predicted"/>
<dbReference type="AlphaFoldDB" id="A0A9P6B7X3"/>
<comment type="caution">
    <text evidence="2">The sequence shown here is derived from an EMBL/GenBank/DDBJ whole genome shotgun (WGS) entry which is preliminary data.</text>
</comment>
<dbReference type="EMBL" id="MU128919">
    <property type="protein sequence ID" value="KAF9519155.1"/>
    <property type="molecule type" value="Genomic_DNA"/>
</dbReference>
<organism evidence="2 3">
    <name type="scientific">Hydnum rufescens UP504</name>
    <dbReference type="NCBI Taxonomy" id="1448309"/>
    <lineage>
        <taxon>Eukaryota</taxon>
        <taxon>Fungi</taxon>
        <taxon>Dikarya</taxon>
        <taxon>Basidiomycota</taxon>
        <taxon>Agaricomycotina</taxon>
        <taxon>Agaricomycetes</taxon>
        <taxon>Cantharellales</taxon>
        <taxon>Hydnaceae</taxon>
        <taxon>Hydnum</taxon>
    </lineage>
</organism>
<evidence type="ECO:0000313" key="3">
    <source>
        <dbReference type="Proteomes" id="UP000886523"/>
    </source>
</evidence>
<gene>
    <name evidence="2" type="ORF">BS47DRAFT_1388296</name>
</gene>
<protein>
    <submittedName>
        <fullName evidence="2">Uncharacterized protein</fullName>
    </submittedName>
</protein>
<dbReference type="Proteomes" id="UP000886523">
    <property type="component" value="Unassembled WGS sequence"/>
</dbReference>
<keyword evidence="3" id="KW-1185">Reference proteome</keyword>
<feature type="compositionally biased region" description="Low complexity" evidence="1">
    <location>
        <begin position="48"/>
        <end position="58"/>
    </location>
</feature>
<feature type="region of interest" description="Disordered" evidence="1">
    <location>
        <begin position="47"/>
        <end position="66"/>
    </location>
</feature>
<reference evidence="2" key="1">
    <citation type="journal article" date="2020" name="Nat. Commun.">
        <title>Large-scale genome sequencing of mycorrhizal fungi provides insights into the early evolution of symbiotic traits.</title>
        <authorList>
            <person name="Miyauchi S."/>
            <person name="Kiss E."/>
            <person name="Kuo A."/>
            <person name="Drula E."/>
            <person name="Kohler A."/>
            <person name="Sanchez-Garcia M."/>
            <person name="Morin E."/>
            <person name="Andreopoulos B."/>
            <person name="Barry K.W."/>
            <person name="Bonito G."/>
            <person name="Buee M."/>
            <person name="Carver A."/>
            <person name="Chen C."/>
            <person name="Cichocki N."/>
            <person name="Clum A."/>
            <person name="Culley D."/>
            <person name="Crous P.W."/>
            <person name="Fauchery L."/>
            <person name="Girlanda M."/>
            <person name="Hayes R.D."/>
            <person name="Keri Z."/>
            <person name="LaButti K."/>
            <person name="Lipzen A."/>
            <person name="Lombard V."/>
            <person name="Magnuson J."/>
            <person name="Maillard F."/>
            <person name="Murat C."/>
            <person name="Nolan M."/>
            <person name="Ohm R.A."/>
            <person name="Pangilinan J."/>
            <person name="Pereira M.F."/>
            <person name="Perotto S."/>
            <person name="Peter M."/>
            <person name="Pfister S."/>
            <person name="Riley R."/>
            <person name="Sitrit Y."/>
            <person name="Stielow J.B."/>
            <person name="Szollosi G."/>
            <person name="Zifcakova L."/>
            <person name="Stursova M."/>
            <person name="Spatafora J.W."/>
            <person name="Tedersoo L."/>
            <person name="Vaario L.M."/>
            <person name="Yamada A."/>
            <person name="Yan M."/>
            <person name="Wang P."/>
            <person name="Xu J."/>
            <person name="Bruns T."/>
            <person name="Baldrian P."/>
            <person name="Vilgalys R."/>
            <person name="Dunand C."/>
            <person name="Henrissat B."/>
            <person name="Grigoriev I.V."/>
            <person name="Hibbett D."/>
            <person name="Nagy L.G."/>
            <person name="Martin F.M."/>
        </authorList>
    </citation>
    <scope>NUCLEOTIDE SEQUENCE</scope>
    <source>
        <strain evidence="2">UP504</strain>
    </source>
</reference>